<dbReference type="SUPFAM" id="SSF81301">
    <property type="entry name" value="Nucleotidyltransferase"/>
    <property type="match status" value="1"/>
</dbReference>
<dbReference type="InterPro" id="IPR043519">
    <property type="entry name" value="NT_sf"/>
</dbReference>
<sequence>MTTAYTDLRARAAADDLVLGLVLFGSVARGMGTGHSDVDVFVVVGADRGGWVTSRSAELEWRRSFPWSTSVTRAAR</sequence>
<comment type="caution">
    <text evidence="2">The sequence shown here is derived from an EMBL/GenBank/DDBJ whole genome shotgun (WGS) entry which is preliminary data.</text>
</comment>
<dbReference type="AlphaFoldDB" id="A0A919MXN4"/>
<dbReference type="CDD" id="cd05403">
    <property type="entry name" value="NT_KNTase_like"/>
    <property type="match status" value="1"/>
</dbReference>
<feature type="domain" description="Polymerase nucleotidyl transferase" evidence="1">
    <location>
        <begin position="17"/>
        <end position="47"/>
    </location>
</feature>
<dbReference type="InterPro" id="IPR002934">
    <property type="entry name" value="Polymerase_NTP_transf_dom"/>
</dbReference>
<organism evidence="2 3">
    <name type="scientific">Paractinoplanes rishiriensis</name>
    <dbReference type="NCBI Taxonomy" id="1050105"/>
    <lineage>
        <taxon>Bacteria</taxon>
        <taxon>Bacillati</taxon>
        <taxon>Actinomycetota</taxon>
        <taxon>Actinomycetes</taxon>
        <taxon>Micromonosporales</taxon>
        <taxon>Micromonosporaceae</taxon>
        <taxon>Paractinoplanes</taxon>
    </lineage>
</organism>
<dbReference type="GO" id="GO:0016779">
    <property type="term" value="F:nucleotidyltransferase activity"/>
    <property type="evidence" value="ECO:0007669"/>
    <property type="project" value="InterPro"/>
</dbReference>
<protein>
    <recommendedName>
        <fullName evidence="1">Polymerase nucleotidyl transferase domain-containing protein</fullName>
    </recommendedName>
</protein>
<dbReference type="Pfam" id="PF01909">
    <property type="entry name" value="NTP_transf_2"/>
    <property type="match status" value="1"/>
</dbReference>
<dbReference type="Proteomes" id="UP000636960">
    <property type="component" value="Unassembled WGS sequence"/>
</dbReference>
<accession>A0A919MXN4</accession>
<dbReference type="Gene3D" id="3.30.460.10">
    <property type="entry name" value="Beta Polymerase, domain 2"/>
    <property type="match status" value="1"/>
</dbReference>
<evidence type="ECO:0000259" key="1">
    <source>
        <dbReference type="Pfam" id="PF01909"/>
    </source>
</evidence>
<dbReference type="EMBL" id="BOMV01000065">
    <property type="protein sequence ID" value="GIE98784.1"/>
    <property type="molecule type" value="Genomic_DNA"/>
</dbReference>
<name>A0A919MXN4_9ACTN</name>
<proteinExistence type="predicted"/>
<gene>
    <name evidence="2" type="ORF">Ari01nite_62490</name>
</gene>
<keyword evidence="3" id="KW-1185">Reference proteome</keyword>
<evidence type="ECO:0000313" key="2">
    <source>
        <dbReference type="EMBL" id="GIE98784.1"/>
    </source>
</evidence>
<evidence type="ECO:0000313" key="3">
    <source>
        <dbReference type="Proteomes" id="UP000636960"/>
    </source>
</evidence>
<reference evidence="2" key="1">
    <citation type="submission" date="2021-01" db="EMBL/GenBank/DDBJ databases">
        <title>Whole genome shotgun sequence of Actinoplanes rishiriensis NBRC 108556.</title>
        <authorList>
            <person name="Komaki H."/>
            <person name="Tamura T."/>
        </authorList>
    </citation>
    <scope>NUCLEOTIDE SEQUENCE</scope>
    <source>
        <strain evidence="2">NBRC 108556</strain>
    </source>
</reference>